<dbReference type="InterPro" id="IPR000073">
    <property type="entry name" value="AB_hydrolase_1"/>
</dbReference>
<dbReference type="SUPFAM" id="SSF53474">
    <property type="entry name" value="alpha/beta-Hydrolases"/>
    <property type="match status" value="1"/>
</dbReference>
<dbReference type="Gene3D" id="3.40.50.1820">
    <property type="entry name" value="alpha/beta hydrolase"/>
    <property type="match status" value="1"/>
</dbReference>
<dbReference type="AlphaFoldDB" id="A0A1Q3FSV1"/>
<keyword evidence="2 4" id="KW-0378">Hydrolase</keyword>
<name>A0A1Q3FSV1_CULTA</name>
<accession>A0A1Q3FSV1</accession>
<evidence type="ECO:0000256" key="2">
    <source>
        <dbReference type="ARBA" id="ARBA00022801"/>
    </source>
</evidence>
<evidence type="ECO:0000256" key="1">
    <source>
        <dbReference type="ARBA" id="ARBA00008645"/>
    </source>
</evidence>
<dbReference type="EMBL" id="GFDL01004417">
    <property type="protein sequence ID" value="JAV30628.1"/>
    <property type="molecule type" value="Transcribed_RNA"/>
</dbReference>
<reference evidence="4" key="1">
    <citation type="submission" date="2017-01" db="EMBL/GenBank/DDBJ databases">
        <title>A deep insight into the sialotranscriptome of adult male and female Cluex tarsalis mosquitoes.</title>
        <authorList>
            <person name="Ribeiro J.M."/>
            <person name="Moreira F."/>
            <person name="Bernard K.A."/>
            <person name="Calvo E."/>
        </authorList>
    </citation>
    <scope>NUCLEOTIDE SEQUENCE</scope>
    <source>
        <strain evidence="4">Kern County</strain>
        <tissue evidence="4">Salivary glands</tissue>
    </source>
</reference>
<dbReference type="InterPro" id="IPR050266">
    <property type="entry name" value="AB_hydrolase_sf"/>
</dbReference>
<evidence type="ECO:0000313" key="4">
    <source>
        <dbReference type="EMBL" id="JAV30628.1"/>
    </source>
</evidence>
<organism evidence="4">
    <name type="scientific">Culex tarsalis</name>
    <name type="common">Encephalitis mosquito</name>
    <dbReference type="NCBI Taxonomy" id="7177"/>
    <lineage>
        <taxon>Eukaryota</taxon>
        <taxon>Metazoa</taxon>
        <taxon>Ecdysozoa</taxon>
        <taxon>Arthropoda</taxon>
        <taxon>Hexapoda</taxon>
        <taxon>Insecta</taxon>
        <taxon>Pterygota</taxon>
        <taxon>Neoptera</taxon>
        <taxon>Endopterygota</taxon>
        <taxon>Diptera</taxon>
        <taxon>Nematocera</taxon>
        <taxon>Culicoidea</taxon>
        <taxon>Culicidae</taxon>
        <taxon>Culicinae</taxon>
        <taxon>Culicini</taxon>
        <taxon>Culex</taxon>
        <taxon>Culex</taxon>
    </lineage>
</organism>
<feature type="domain" description="AB hydrolase-1" evidence="3">
    <location>
        <begin position="56"/>
        <end position="160"/>
    </location>
</feature>
<protein>
    <submittedName>
        <fullName evidence="4">Putative valacyclovir hydrolase</fullName>
    </submittedName>
</protein>
<dbReference type="InterPro" id="IPR029058">
    <property type="entry name" value="AB_hydrolase_fold"/>
</dbReference>
<proteinExistence type="inferred from homology"/>
<dbReference type="GO" id="GO:0016020">
    <property type="term" value="C:membrane"/>
    <property type="evidence" value="ECO:0007669"/>
    <property type="project" value="TreeGrafter"/>
</dbReference>
<dbReference type="PANTHER" id="PTHR43798">
    <property type="entry name" value="MONOACYLGLYCEROL LIPASE"/>
    <property type="match status" value="1"/>
</dbReference>
<comment type="similarity">
    <text evidence="1">Belongs to the AB hydrolase superfamily.</text>
</comment>
<dbReference type="GO" id="GO:0016787">
    <property type="term" value="F:hydrolase activity"/>
    <property type="evidence" value="ECO:0007669"/>
    <property type="project" value="UniProtKB-KW"/>
</dbReference>
<sequence length="354" mass="40318">MLRAISVFRVNSVASLHIRTFSIQNMSKAPKTEEVRIPVPCGTIAAKWWGPKDVRPIVSVHGWQDNSGTFDRLIPLLPEHMSFLAIDLPGHGQSSRYPAGTAYHTVDNVYLLESIRQRYNWDQMSLLGHSRGAVINYAYSAFFPDKVNLNVAIDPIKPYIGYPAEVAMRMAKRIPKFLEADAYNTQGTEPPSHTYEELIDHLHIGTGKSVSKEGAPYLLKRNIAESKTNPGKYYFTRDNRLKHLFQVGLGWSPEVCLELAKRLTMPHLCFKMNRSDDWVYYGGDFYRKYFELVGSGNPNFEGLFLDGSHHVHLCEPEKVAPTIRRFLEKHWKKLPISKIVGEESKETVVIPAFI</sequence>
<evidence type="ECO:0000259" key="3">
    <source>
        <dbReference type="Pfam" id="PF00561"/>
    </source>
</evidence>
<dbReference type="PANTHER" id="PTHR43798:SF14">
    <property type="entry name" value="SERINE HYDROLASE-LIKE PROTEIN DDB_G0286239"/>
    <property type="match status" value="1"/>
</dbReference>
<dbReference type="Pfam" id="PF00561">
    <property type="entry name" value="Abhydrolase_1"/>
    <property type="match status" value="1"/>
</dbReference>